<sequence length="351" mass="37630">MADPSSLPPLPKDHLDHPENWATGADPATDKQKGFIKVLEDKNPGLVPSDGLDVVNMGKSEASEVIEKLKNGEEVITGDAEKNGKKVMSGDAEKNGEDVKSREEVKNGDVKEHGKEEAAEITTTEAVEPSGDESQKKEDVALEAPSSLDDDKVDKQTSDKKKAVEGDNKDHSDDKTIAVDPPSEEKLEKGQSTLDSALKPTASSSTNESKRPSDHAENGTGDGGEEDRKSKKARVEDAVDDHVVKTPVSGHRKRSSTVSIPVSEMPIQTPSKTTSHVPPTTAEPSTLPGDGEHLDHPENWTTGDEPATEKQKGFIKVLEKQKGVDAQQKVGDLGDLGKSEASEKIEDLKSM</sequence>
<dbReference type="InterPro" id="IPR021425">
    <property type="entry name" value="DUF3072"/>
</dbReference>
<evidence type="ECO:0000256" key="1">
    <source>
        <dbReference type="SAM" id="MobiDB-lite"/>
    </source>
</evidence>
<feature type="compositionally biased region" description="Polar residues" evidence="1">
    <location>
        <begin position="256"/>
        <end position="284"/>
    </location>
</feature>
<feature type="region of interest" description="Disordered" evidence="1">
    <location>
        <begin position="76"/>
        <end position="351"/>
    </location>
</feature>
<reference evidence="2 3" key="1">
    <citation type="submission" date="2016-07" db="EMBL/GenBank/DDBJ databases">
        <title>Pervasive Adenine N6-methylation of Active Genes in Fungi.</title>
        <authorList>
            <consortium name="DOE Joint Genome Institute"/>
            <person name="Mondo S.J."/>
            <person name="Dannebaum R.O."/>
            <person name="Kuo R.C."/>
            <person name="Labutti K."/>
            <person name="Haridas S."/>
            <person name="Kuo A."/>
            <person name="Salamov A."/>
            <person name="Ahrendt S.R."/>
            <person name="Lipzen A."/>
            <person name="Sullivan W."/>
            <person name="Andreopoulos W.B."/>
            <person name="Clum A."/>
            <person name="Lindquist E."/>
            <person name="Daum C."/>
            <person name="Ramamoorthy G.K."/>
            <person name="Gryganskyi A."/>
            <person name="Culley D."/>
            <person name="Magnuson J.K."/>
            <person name="James T.Y."/>
            <person name="O'Malley M.A."/>
            <person name="Stajich J.E."/>
            <person name="Spatafora J.W."/>
            <person name="Visel A."/>
            <person name="Grigoriev I.V."/>
        </authorList>
    </citation>
    <scope>NUCLEOTIDE SEQUENCE [LARGE SCALE GENOMIC DNA]</scope>
    <source>
        <strain evidence="2 3">68-887.2</strain>
    </source>
</reference>
<feature type="compositionally biased region" description="Basic and acidic residues" evidence="1">
    <location>
        <begin position="307"/>
        <end position="323"/>
    </location>
</feature>
<comment type="caution">
    <text evidence="2">The sequence shown here is derived from an EMBL/GenBank/DDBJ whole genome shotgun (WGS) entry which is preliminary data.</text>
</comment>
<dbReference type="AlphaFoldDB" id="A0A1Y2AVB3"/>
<feature type="compositionally biased region" description="Basic and acidic residues" evidence="1">
    <location>
        <begin position="226"/>
        <end position="244"/>
    </location>
</feature>
<feature type="compositionally biased region" description="Basic and acidic residues" evidence="1">
    <location>
        <begin position="208"/>
        <end position="217"/>
    </location>
</feature>
<feature type="compositionally biased region" description="Basic and acidic residues" evidence="1">
    <location>
        <begin position="91"/>
        <end position="118"/>
    </location>
</feature>
<name>A0A1Y2AVB3_9TREE</name>
<dbReference type="Pfam" id="PF11272">
    <property type="entry name" value="DUF3072"/>
    <property type="match status" value="1"/>
</dbReference>
<feature type="compositionally biased region" description="Pro residues" evidence="1">
    <location>
        <begin position="1"/>
        <end position="10"/>
    </location>
</feature>
<keyword evidence="3" id="KW-1185">Reference proteome</keyword>
<accession>A0A1Y2AVB3</accession>
<dbReference type="InParanoid" id="A0A1Y2AVB3"/>
<protein>
    <submittedName>
        <fullName evidence="2">Uncharacterized protein</fullName>
    </submittedName>
</protein>
<feature type="compositionally biased region" description="Basic and acidic residues" evidence="1">
    <location>
        <begin position="335"/>
        <end position="351"/>
    </location>
</feature>
<gene>
    <name evidence="2" type="ORF">BCR39DRAFT_540908</name>
</gene>
<feature type="region of interest" description="Disordered" evidence="1">
    <location>
        <begin position="1"/>
        <end position="29"/>
    </location>
</feature>
<organism evidence="2 3">
    <name type="scientific">Naematelia encephala</name>
    <dbReference type="NCBI Taxonomy" id="71784"/>
    <lineage>
        <taxon>Eukaryota</taxon>
        <taxon>Fungi</taxon>
        <taxon>Dikarya</taxon>
        <taxon>Basidiomycota</taxon>
        <taxon>Agaricomycotina</taxon>
        <taxon>Tremellomycetes</taxon>
        <taxon>Tremellales</taxon>
        <taxon>Naemateliaceae</taxon>
        <taxon>Naematelia</taxon>
    </lineage>
</organism>
<dbReference type="Proteomes" id="UP000193986">
    <property type="component" value="Unassembled WGS sequence"/>
</dbReference>
<feature type="compositionally biased region" description="Basic and acidic residues" evidence="1">
    <location>
        <begin position="149"/>
        <end position="189"/>
    </location>
</feature>
<proteinExistence type="predicted"/>
<feature type="compositionally biased region" description="Polar residues" evidence="1">
    <location>
        <begin position="190"/>
        <end position="207"/>
    </location>
</feature>
<evidence type="ECO:0000313" key="2">
    <source>
        <dbReference type="EMBL" id="ORY26482.1"/>
    </source>
</evidence>
<dbReference type="OrthoDB" id="2751476at2759"/>
<dbReference type="EMBL" id="MCFC01000047">
    <property type="protein sequence ID" value="ORY26482.1"/>
    <property type="molecule type" value="Genomic_DNA"/>
</dbReference>
<evidence type="ECO:0000313" key="3">
    <source>
        <dbReference type="Proteomes" id="UP000193986"/>
    </source>
</evidence>